<keyword evidence="2 3" id="KW-0732">Signal</keyword>
<comment type="similarity">
    <text evidence="1">Belongs to the TrbG/VirB9 family.</text>
</comment>
<accession>A0ABY5EQV6</accession>
<name>A0ABY5EQV6_9HYPH</name>
<protein>
    <submittedName>
        <fullName evidence="4">P-type conjugative transfer protein TrbG</fullName>
    </submittedName>
</protein>
<dbReference type="CDD" id="cd06911">
    <property type="entry name" value="VirB9_CagX_TrbG"/>
    <property type="match status" value="1"/>
</dbReference>
<dbReference type="NCBIfam" id="TIGR02775">
    <property type="entry name" value="TrbG_Ti"/>
    <property type="match status" value="1"/>
</dbReference>
<dbReference type="Gene3D" id="2.60.40.2500">
    <property type="match status" value="1"/>
</dbReference>
<keyword evidence="4" id="KW-0614">Plasmid</keyword>
<evidence type="ECO:0000256" key="2">
    <source>
        <dbReference type="ARBA" id="ARBA00022729"/>
    </source>
</evidence>
<dbReference type="Pfam" id="PF03524">
    <property type="entry name" value="CagX"/>
    <property type="match status" value="1"/>
</dbReference>
<gene>
    <name evidence="4" type="primary">trbG</name>
    <name evidence="4" type="ORF">NMK50_00025</name>
</gene>
<keyword evidence="5" id="KW-1185">Reference proteome</keyword>
<dbReference type="InterPro" id="IPR038161">
    <property type="entry name" value="VirB9/CagX/TrbG_C_sf"/>
</dbReference>
<dbReference type="EMBL" id="CP101113">
    <property type="protein sequence ID" value="UTO27672.1"/>
    <property type="molecule type" value="Genomic_DNA"/>
</dbReference>
<evidence type="ECO:0000256" key="3">
    <source>
        <dbReference type="SAM" id="SignalP"/>
    </source>
</evidence>
<dbReference type="InterPro" id="IPR033645">
    <property type="entry name" value="VirB9/CagX/TrbG_C"/>
</dbReference>
<sequence length="296" mass="32383">MFKKNIKNIFVGVAVLVTSTAMATGVSQTVNFISPQKIYLTGKEVWGLKLANEWKNNPAKPIRSSDGSVKYLYGATLPTLVCTPLEVCTIQLQAGETINSLHAGDTARWKISPSISGTGTAETTYIVVKPTDAGLTTNLFITTDRRTYMIKLASTQNSSIPVLSFVYPDDTDQDWAAYKTATDRRRTMLPTGQNLAALDFNFRITISDPKIKWYPRRVYTDGLKTYIELPGNGVSGTAPALIALGDDGGFFKKPSEKLINYRIIGNRYVVDTVISKVALISGVGSSQQRVTIIRGL</sequence>
<evidence type="ECO:0000313" key="5">
    <source>
        <dbReference type="Proteomes" id="UP001059475"/>
    </source>
</evidence>
<dbReference type="InterPro" id="IPR010258">
    <property type="entry name" value="Conjugal_tfr_TrbG/VirB9/CagX"/>
</dbReference>
<dbReference type="RefSeq" id="WP_254769586.1">
    <property type="nucleotide sequence ID" value="NZ_CP101113.1"/>
</dbReference>
<feature type="signal peptide" evidence="3">
    <location>
        <begin position="1"/>
        <end position="23"/>
    </location>
</feature>
<proteinExistence type="inferred from homology"/>
<evidence type="ECO:0000256" key="1">
    <source>
        <dbReference type="ARBA" id="ARBA00006135"/>
    </source>
</evidence>
<feature type="chain" id="PRO_5047548095" evidence="3">
    <location>
        <begin position="24"/>
        <end position="296"/>
    </location>
</feature>
<organism evidence="4 5">
    <name type="scientific">Bartonella harrusi</name>
    <dbReference type="NCBI Taxonomy" id="2961895"/>
    <lineage>
        <taxon>Bacteria</taxon>
        <taxon>Pseudomonadati</taxon>
        <taxon>Pseudomonadota</taxon>
        <taxon>Alphaproteobacteria</taxon>
        <taxon>Hyphomicrobiales</taxon>
        <taxon>Bartonellaceae</taxon>
        <taxon>Bartonella</taxon>
    </lineage>
</organism>
<reference evidence="4" key="1">
    <citation type="submission" date="2022-07" db="EMBL/GenBank/DDBJ databases">
        <title>First report of Bartonella spp. in marsupials in Brazil, with a description of Bartonella harrusi sp. nov. and new proposal for taxonomic reclassification of species of the genus Bartonella.</title>
        <authorList>
            <person name="Amaral R.B."/>
        </authorList>
    </citation>
    <scope>NUCLEOTIDE SEQUENCE</scope>
    <source>
        <strain evidence="4">117A</strain>
        <plasmid evidence="4">pBHa</plasmid>
    </source>
</reference>
<geneLocation type="plasmid" evidence="4 5">
    <name>pBHa</name>
</geneLocation>
<dbReference type="Proteomes" id="UP001059475">
    <property type="component" value="Plasmid pBHa"/>
</dbReference>
<dbReference type="InterPro" id="IPR014142">
    <property type="entry name" value="TrbG_Ti"/>
</dbReference>
<evidence type="ECO:0000313" key="4">
    <source>
        <dbReference type="EMBL" id="UTO27672.1"/>
    </source>
</evidence>